<proteinExistence type="predicted"/>
<sequence length="28" mass="3346">MRNLAPKSRQIMLQKFQFIICVLLPNRS</sequence>
<name>A0A0A8YY87_ARUDO</name>
<organism evidence="1">
    <name type="scientific">Arundo donax</name>
    <name type="common">Giant reed</name>
    <name type="synonym">Donax arundinaceus</name>
    <dbReference type="NCBI Taxonomy" id="35708"/>
    <lineage>
        <taxon>Eukaryota</taxon>
        <taxon>Viridiplantae</taxon>
        <taxon>Streptophyta</taxon>
        <taxon>Embryophyta</taxon>
        <taxon>Tracheophyta</taxon>
        <taxon>Spermatophyta</taxon>
        <taxon>Magnoliopsida</taxon>
        <taxon>Liliopsida</taxon>
        <taxon>Poales</taxon>
        <taxon>Poaceae</taxon>
        <taxon>PACMAD clade</taxon>
        <taxon>Arundinoideae</taxon>
        <taxon>Arundineae</taxon>
        <taxon>Arundo</taxon>
    </lineage>
</organism>
<accession>A0A0A8YY87</accession>
<evidence type="ECO:0000313" key="1">
    <source>
        <dbReference type="EMBL" id="JAD30398.1"/>
    </source>
</evidence>
<reference evidence="1" key="2">
    <citation type="journal article" date="2015" name="Data Brief">
        <title>Shoot transcriptome of the giant reed, Arundo donax.</title>
        <authorList>
            <person name="Barrero R.A."/>
            <person name="Guerrero F.D."/>
            <person name="Moolhuijzen P."/>
            <person name="Goolsby J.A."/>
            <person name="Tidwell J."/>
            <person name="Bellgard S.E."/>
            <person name="Bellgard M.I."/>
        </authorList>
    </citation>
    <scope>NUCLEOTIDE SEQUENCE</scope>
    <source>
        <tissue evidence="1">Shoot tissue taken approximately 20 cm above the soil surface</tissue>
    </source>
</reference>
<dbReference type="EMBL" id="GBRH01267497">
    <property type="protein sequence ID" value="JAD30398.1"/>
    <property type="molecule type" value="Transcribed_RNA"/>
</dbReference>
<reference evidence="1" key="1">
    <citation type="submission" date="2014-09" db="EMBL/GenBank/DDBJ databases">
        <authorList>
            <person name="Magalhaes I.L.F."/>
            <person name="Oliveira U."/>
            <person name="Santos F.R."/>
            <person name="Vidigal T.H.D.A."/>
            <person name="Brescovit A.D."/>
            <person name="Santos A.J."/>
        </authorList>
    </citation>
    <scope>NUCLEOTIDE SEQUENCE</scope>
    <source>
        <tissue evidence="1">Shoot tissue taken approximately 20 cm above the soil surface</tissue>
    </source>
</reference>
<protein>
    <submittedName>
        <fullName evidence="1">Uncharacterized protein</fullName>
    </submittedName>
</protein>
<dbReference type="AlphaFoldDB" id="A0A0A8YY87"/>